<dbReference type="InParanoid" id="M1DRD6"/>
<dbReference type="PaxDb" id="4113-PGSC0003DMT400093171"/>
<name>M1DRD6_SOLTU</name>
<evidence type="ECO:0000313" key="3">
    <source>
        <dbReference type="Proteomes" id="UP000011115"/>
    </source>
</evidence>
<feature type="region of interest" description="Disordered" evidence="1">
    <location>
        <begin position="70"/>
        <end position="100"/>
    </location>
</feature>
<reference evidence="2" key="2">
    <citation type="submission" date="2015-06" db="UniProtKB">
        <authorList>
            <consortium name="EnsemblPlants"/>
        </authorList>
    </citation>
    <scope>IDENTIFICATION</scope>
    <source>
        <strain evidence="2">DM1-3 516 R44</strain>
    </source>
</reference>
<dbReference type="Gramene" id="PGSC0003DMT400093171">
    <property type="protein sequence ID" value="PGSC0003DMT400093171"/>
    <property type="gene ID" value="PGSC0003DMG400042742"/>
</dbReference>
<organism evidence="2 3">
    <name type="scientific">Solanum tuberosum</name>
    <name type="common">Potato</name>
    <dbReference type="NCBI Taxonomy" id="4113"/>
    <lineage>
        <taxon>Eukaryota</taxon>
        <taxon>Viridiplantae</taxon>
        <taxon>Streptophyta</taxon>
        <taxon>Embryophyta</taxon>
        <taxon>Tracheophyta</taxon>
        <taxon>Spermatophyta</taxon>
        <taxon>Magnoliopsida</taxon>
        <taxon>eudicotyledons</taxon>
        <taxon>Gunneridae</taxon>
        <taxon>Pentapetalae</taxon>
        <taxon>asterids</taxon>
        <taxon>lamiids</taxon>
        <taxon>Solanales</taxon>
        <taxon>Solanaceae</taxon>
        <taxon>Solanoideae</taxon>
        <taxon>Solaneae</taxon>
        <taxon>Solanum</taxon>
    </lineage>
</organism>
<evidence type="ECO:0008006" key="4">
    <source>
        <dbReference type="Google" id="ProtNLM"/>
    </source>
</evidence>
<sequence length="213" mass="24353">MVIRRWSGAKERHTNQVDEQPFSLPIVPELRLRGQSLRQSKGTRATRPTLWAIKQPIAKRLHQRKNAAPYFSPTASQSEGDNATESSSSEVQIKTSMEKHPPQITRSYTLRAILQNTPSQSEEEVGPEAATRAHEEVGAEEEDHDVTPDDTMVQYVHLHEFDPVVRHQLIDCFRSMWTVNWSEDFFKNGIMNKSGDFKSRPLMPETRVVMADT</sequence>
<protein>
    <recommendedName>
        <fullName evidence="4">Integrase core domain containing protein</fullName>
    </recommendedName>
</protein>
<reference evidence="3" key="1">
    <citation type="journal article" date="2011" name="Nature">
        <title>Genome sequence and analysis of the tuber crop potato.</title>
        <authorList>
            <consortium name="The Potato Genome Sequencing Consortium"/>
        </authorList>
    </citation>
    <scope>NUCLEOTIDE SEQUENCE [LARGE SCALE GENOMIC DNA]</scope>
    <source>
        <strain evidence="3">cv. DM1-3 516 R44</strain>
    </source>
</reference>
<dbReference type="EnsemblPlants" id="PGSC0003DMT400093171">
    <property type="protein sequence ID" value="PGSC0003DMT400093171"/>
    <property type="gene ID" value="PGSC0003DMG400042742"/>
</dbReference>
<feature type="region of interest" description="Disordered" evidence="1">
    <location>
        <begin position="117"/>
        <end position="145"/>
    </location>
</feature>
<dbReference type="HOGENOM" id="CLU_1296346_0_0_1"/>
<evidence type="ECO:0000256" key="1">
    <source>
        <dbReference type="SAM" id="MobiDB-lite"/>
    </source>
</evidence>
<dbReference type="Proteomes" id="UP000011115">
    <property type="component" value="Unassembled WGS sequence"/>
</dbReference>
<proteinExistence type="predicted"/>
<accession>M1DRD6</accession>
<feature type="compositionally biased region" description="Polar residues" evidence="1">
    <location>
        <begin position="73"/>
        <end position="95"/>
    </location>
</feature>
<evidence type="ECO:0000313" key="2">
    <source>
        <dbReference type="EnsemblPlants" id="PGSC0003DMT400093171"/>
    </source>
</evidence>
<keyword evidence="3" id="KW-1185">Reference proteome</keyword>
<dbReference type="AlphaFoldDB" id="M1DRD6"/>